<dbReference type="Proteomes" id="UP000046395">
    <property type="component" value="Unassembled WGS sequence"/>
</dbReference>
<proteinExistence type="predicted"/>
<evidence type="ECO:0000256" key="1">
    <source>
        <dbReference type="SAM" id="MobiDB-lite"/>
    </source>
</evidence>
<dbReference type="WBParaSite" id="TMUE_1000003228.1">
    <property type="protein sequence ID" value="TMUE_1000003228.1"/>
    <property type="gene ID" value="WBGene00298649"/>
</dbReference>
<feature type="compositionally biased region" description="Polar residues" evidence="1">
    <location>
        <begin position="1"/>
        <end position="11"/>
    </location>
</feature>
<dbReference type="AlphaFoldDB" id="A0A5S6Q7R8"/>
<accession>A0A5S6Q7R8</accession>
<evidence type="ECO:0000313" key="2">
    <source>
        <dbReference type="Proteomes" id="UP000046395"/>
    </source>
</evidence>
<feature type="region of interest" description="Disordered" evidence="1">
    <location>
        <begin position="1"/>
        <end position="43"/>
    </location>
</feature>
<name>A0A5S6Q7R8_TRIMR</name>
<reference evidence="3" key="1">
    <citation type="submission" date="2019-12" db="UniProtKB">
        <authorList>
            <consortium name="WormBaseParasite"/>
        </authorList>
    </citation>
    <scope>IDENTIFICATION</scope>
</reference>
<organism evidence="2 3">
    <name type="scientific">Trichuris muris</name>
    <name type="common">Mouse whipworm</name>
    <dbReference type="NCBI Taxonomy" id="70415"/>
    <lineage>
        <taxon>Eukaryota</taxon>
        <taxon>Metazoa</taxon>
        <taxon>Ecdysozoa</taxon>
        <taxon>Nematoda</taxon>
        <taxon>Enoplea</taxon>
        <taxon>Dorylaimia</taxon>
        <taxon>Trichinellida</taxon>
        <taxon>Trichuridae</taxon>
        <taxon>Trichuris</taxon>
    </lineage>
</organism>
<sequence length="122" mass="13762">MIQSACGSSSIAGPELLEDVKSDKVGESQSSEIDNDETVRASRPRRRRHIRNVKHKGEVNYAVFADPSSLTEALSSPEEKEWRKAMDEEYRKLIGTSYVGRKKYRYLRKLRLLEASGSSIGS</sequence>
<protein>
    <submittedName>
        <fullName evidence="3">Uncharacterized protein</fullName>
    </submittedName>
</protein>
<evidence type="ECO:0000313" key="3">
    <source>
        <dbReference type="WBParaSite" id="TMUE_1000003228.1"/>
    </source>
</evidence>
<keyword evidence="2" id="KW-1185">Reference proteome</keyword>